<evidence type="ECO:0000313" key="1">
    <source>
        <dbReference type="EMBL" id="KAH7919567.1"/>
    </source>
</evidence>
<organism evidence="1 2">
    <name type="scientific">Leucogyrophana mollusca</name>
    <dbReference type="NCBI Taxonomy" id="85980"/>
    <lineage>
        <taxon>Eukaryota</taxon>
        <taxon>Fungi</taxon>
        <taxon>Dikarya</taxon>
        <taxon>Basidiomycota</taxon>
        <taxon>Agaricomycotina</taxon>
        <taxon>Agaricomycetes</taxon>
        <taxon>Agaricomycetidae</taxon>
        <taxon>Boletales</taxon>
        <taxon>Boletales incertae sedis</taxon>
        <taxon>Leucogyrophana</taxon>
    </lineage>
</organism>
<name>A0ACB8B1N5_9AGAM</name>
<evidence type="ECO:0000313" key="2">
    <source>
        <dbReference type="Proteomes" id="UP000790709"/>
    </source>
</evidence>
<gene>
    <name evidence="1" type="ORF">BV22DRAFT_1050950</name>
</gene>
<dbReference type="Proteomes" id="UP000790709">
    <property type="component" value="Unassembled WGS sequence"/>
</dbReference>
<proteinExistence type="predicted"/>
<reference evidence="1" key="1">
    <citation type="journal article" date="2021" name="New Phytol.">
        <title>Evolutionary innovations through gain and loss of genes in the ectomycorrhizal Boletales.</title>
        <authorList>
            <person name="Wu G."/>
            <person name="Miyauchi S."/>
            <person name="Morin E."/>
            <person name="Kuo A."/>
            <person name="Drula E."/>
            <person name="Varga T."/>
            <person name="Kohler A."/>
            <person name="Feng B."/>
            <person name="Cao Y."/>
            <person name="Lipzen A."/>
            <person name="Daum C."/>
            <person name="Hundley H."/>
            <person name="Pangilinan J."/>
            <person name="Johnson J."/>
            <person name="Barry K."/>
            <person name="LaButti K."/>
            <person name="Ng V."/>
            <person name="Ahrendt S."/>
            <person name="Min B."/>
            <person name="Choi I.G."/>
            <person name="Park H."/>
            <person name="Plett J.M."/>
            <person name="Magnuson J."/>
            <person name="Spatafora J.W."/>
            <person name="Nagy L.G."/>
            <person name="Henrissat B."/>
            <person name="Grigoriev I.V."/>
            <person name="Yang Z.L."/>
            <person name="Xu J."/>
            <person name="Martin F.M."/>
        </authorList>
    </citation>
    <scope>NUCLEOTIDE SEQUENCE</scope>
    <source>
        <strain evidence="1">KUC20120723A-06</strain>
    </source>
</reference>
<sequence length="328" mass="36297">MFNNFLGEALSPPKLFFLGGYPPVPLPPLGADCFPFLESRAPYHGILPSWRRFAQRSGGAYSLERGADIWAADKAAWNAFVKVFTLIKIQKRLASEFHKFRNKGWAHFDAMHELMLSQGKGANVHHSTGFGNDQDDLDPAAEDSTDQPNVEDSLVDLDPTIQSSHVPNPSAAPTSSASSSKQKLDDNTSDDSMSSVRPPSSSCTDTSSAKSLRLTTPVALNRVGDQLSLLNDNFKRNTNVMSESINRMYQPSAQQTQPSISDHKTHALQLVLWKEVEKLTNDQMVVLMDVFQRDVAAADSYVALESDNFESLRDAWVRKHLVENGISM</sequence>
<dbReference type="EMBL" id="MU266648">
    <property type="protein sequence ID" value="KAH7919567.1"/>
    <property type="molecule type" value="Genomic_DNA"/>
</dbReference>
<comment type="caution">
    <text evidence="1">The sequence shown here is derived from an EMBL/GenBank/DDBJ whole genome shotgun (WGS) entry which is preliminary data.</text>
</comment>
<protein>
    <submittedName>
        <fullName evidence="1">Uncharacterized protein</fullName>
    </submittedName>
</protein>
<keyword evidence="2" id="KW-1185">Reference proteome</keyword>
<accession>A0ACB8B1N5</accession>